<protein>
    <recommendedName>
        <fullName evidence="4">Secreted protein</fullName>
    </recommendedName>
</protein>
<name>A0A9K3JSX1_HELAN</name>
<sequence length="84" mass="9584">MMMMMFWFGLRPHLGFWVVAGKTRWSGGSGCFGPTSSGREPPFVSFCIFLFRRFNETDADIVQLFEIGSVTVQMSQHSQTRSTH</sequence>
<dbReference type="AlphaFoldDB" id="A0A9K3JSX1"/>
<comment type="caution">
    <text evidence="2">The sequence shown here is derived from an EMBL/GenBank/DDBJ whole genome shotgun (WGS) entry which is preliminary data.</text>
</comment>
<organism evidence="2 3">
    <name type="scientific">Helianthus annuus</name>
    <name type="common">Common sunflower</name>
    <dbReference type="NCBI Taxonomy" id="4232"/>
    <lineage>
        <taxon>Eukaryota</taxon>
        <taxon>Viridiplantae</taxon>
        <taxon>Streptophyta</taxon>
        <taxon>Embryophyta</taxon>
        <taxon>Tracheophyta</taxon>
        <taxon>Spermatophyta</taxon>
        <taxon>Magnoliopsida</taxon>
        <taxon>eudicotyledons</taxon>
        <taxon>Gunneridae</taxon>
        <taxon>Pentapetalae</taxon>
        <taxon>asterids</taxon>
        <taxon>campanulids</taxon>
        <taxon>Asterales</taxon>
        <taxon>Asteraceae</taxon>
        <taxon>Asteroideae</taxon>
        <taxon>Heliantheae alliance</taxon>
        <taxon>Heliantheae</taxon>
        <taxon>Helianthus</taxon>
    </lineage>
</organism>
<evidence type="ECO:0000256" key="1">
    <source>
        <dbReference type="SAM" id="SignalP"/>
    </source>
</evidence>
<evidence type="ECO:0008006" key="4">
    <source>
        <dbReference type="Google" id="ProtNLM"/>
    </source>
</evidence>
<keyword evidence="1" id="KW-0732">Signal</keyword>
<proteinExistence type="predicted"/>
<reference evidence="2" key="2">
    <citation type="submission" date="2020-06" db="EMBL/GenBank/DDBJ databases">
        <title>Helianthus annuus Genome sequencing and assembly Release 2.</title>
        <authorList>
            <person name="Gouzy J."/>
            <person name="Langlade N."/>
            <person name="Munos S."/>
        </authorList>
    </citation>
    <scope>NUCLEOTIDE SEQUENCE</scope>
    <source>
        <tissue evidence="2">Leaves</tissue>
    </source>
</reference>
<dbReference type="Gramene" id="mRNA:HanXRQr2_Chr01g0004901">
    <property type="protein sequence ID" value="CDS:HanXRQr2_Chr01g0004901.1"/>
    <property type="gene ID" value="HanXRQr2_Chr01g0004901"/>
</dbReference>
<evidence type="ECO:0000313" key="3">
    <source>
        <dbReference type="Proteomes" id="UP000215914"/>
    </source>
</evidence>
<accession>A0A9K3JSX1</accession>
<feature type="chain" id="PRO_5039916670" description="Secreted protein" evidence="1">
    <location>
        <begin position="16"/>
        <end position="84"/>
    </location>
</feature>
<evidence type="ECO:0000313" key="2">
    <source>
        <dbReference type="EMBL" id="KAF5820681.1"/>
    </source>
</evidence>
<reference evidence="2" key="1">
    <citation type="journal article" date="2017" name="Nature">
        <title>The sunflower genome provides insights into oil metabolism, flowering and Asterid evolution.</title>
        <authorList>
            <person name="Badouin H."/>
            <person name="Gouzy J."/>
            <person name="Grassa C.J."/>
            <person name="Murat F."/>
            <person name="Staton S.E."/>
            <person name="Cottret L."/>
            <person name="Lelandais-Briere C."/>
            <person name="Owens G.L."/>
            <person name="Carrere S."/>
            <person name="Mayjonade B."/>
            <person name="Legrand L."/>
            <person name="Gill N."/>
            <person name="Kane N.C."/>
            <person name="Bowers J.E."/>
            <person name="Hubner S."/>
            <person name="Bellec A."/>
            <person name="Berard A."/>
            <person name="Berges H."/>
            <person name="Blanchet N."/>
            <person name="Boniface M.C."/>
            <person name="Brunel D."/>
            <person name="Catrice O."/>
            <person name="Chaidir N."/>
            <person name="Claudel C."/>
            <person name="Donnadieu C."/>
            <person name="Faraut T."/>
            <person name="Fievet G."/>
            <person name="Helmstetter N."/>
            <person name="King M."/>
            <person name="Knapp S.J."/>
            <person name="Lai Z."/>
            <person name="Le Paslier M.C."/>
            <person name="Lippi Y."/>
            <person name="Lorenzon L."/>
            <person name="Mandel J.R."/>
            <person name="Marage G."/>
            <person name="Marchand G."/>
            <person name="Marquand E."/>
            <person name="Bret-Mestries E."/>
            <person name="Morien E."/>
            <person name="Nambeesan S."/>
            <person name="Nguyen T."/>
            <person name="Pegot-Espagnet P."/>
            <person name="Pouilly N."/>
            <person name="Raftis F."/>
            <person name="Sallet E."/>
            <person name="Schiex T."/>
            <person name="Thomas J."/>
            <person name="Vandecasteele C."/>
            <person name="Vares D."/>
            <person name="Vear F."/>
            <person name="Vautrin S."/>
            <person name="Crespi M."/>
            <person name="Mangin B."/>
            <person name="Burke J.M."/>
            <person name="Salse J."/>
            <person name="Munos S."/>
            <person name="Vincourt P."/>
            <person name="Rieseberg L.H."/>
            <person name="Langlade N.B."/>
        </authorList>
    </citation>
    <scope>NUCLEOTIDE SEQUENCE</scope>
    <source>
        <tissue evidence="2">Leaves</tissue>
    </source>
</reference>
<gene>
    <name evidence="2" type="ORF">HanXRQr2_Chr01g0004901</name>
</gene>
<feature type="signal peptide" evidence="1">
    <location>
        <begin position="1"/>
        <end position="15"/>
    </location>
</feature>
<dbReference type="EMBL" id="MNCJ02000316">
    <property type="protein sequence ID" value="KAF5820681.1"/>
    <property type="molecule type" value="Genomic_DNA"/>
</dbReference>
<dbReference type="Proteomes" id="UP000215914">
    <property type="component" value="Unassembled WGS sequence"/>
</dbReference>
<keyword evidence="3" id="KW-1185">Reference proteome</keyword>